<evidence type="ECO:0000313" key="5">
    <source>
        <dbReference type="Proteomes" id="UP000636004"/>
    </source>
</evidence>
<dbReference type="PIRSF" id="PIRSF007663">
    <property type="entry name" value="UCP007663"/>
    <property type="match status" value="1"/>
</dbReference>
<evidence type="ECO:0000313" key="4">
    <source>
        <dbReference type="EMBL" id="GGZ87500.1"/>
    </source>
</evidence>
<sequence>METQIQTQTIPLKLWYNQPATDWQSEALPIGNGYMGTMFYGGVEKEQIQFAEGTLWSGGPGSGDEYNYGIKKNAWKHLTEVRGLLDAGKMDEAHDLANKELTGTMYKAKDSKSSFGNYGAQQTMGDFFIEVHHEGRVSDYVRELDIENAQGHVKYKIDDTNFSRTYFASYPEKTMVYHFEADLATDYSINFETPHKRNRESLNKSIYSFQGEVADNGMQFETCLKLETDGEVNFQNGKIEVKGAVYLNMYHVASTDYINKYPEYKGNDYQAENKKILDNLNGKSYNDLLVSHLKDYKTLYDRVEFELVAKVNDSIPTNIRLEQYADGNEDLGLEELYFQFGRYMMISSSRPGTMPMNLQGKWNNSTNPAWACDYHMNINQQMLYWPTEITNLSECHTPLFDYMETLVEPGRISAKEFYNTRGWVVNTMNNPFGYTSPGWKFPWGAFPGGAAWLCQHLWEHYEFTQDKQYLKQTAYPIMKEAALFWIDYLIEDEKGNLVSYPSYSPEHGGISRGASMDHQIAWDLLNNCITASEVLAIDQSFRKDALRLRDKISPPTIGSWGQLQEWKEDVDNPESKHRHVSHLFAVYPGKQITVEKTPKLAGAAKVSLNARGDDGTGWSLAWKVNFWARFKDGNRAYKLFRRLLFPATVKGERLMGQGSGTFSNLFCAHPPFQLDGNMGGTAGMAELLLQSHTGTLDLLPALPSAWQDGKIKGLKARGGYEVTMQWKDGKLFTAAIKAQNSGNCRVRYGNFDNTKQLDKGEIWSIVF</sequence>
<reference evidence="4" key="2">
    <citation type="submission" date="2020-09" db="EMBL/GenBank/DDBJ databases">
        <authorList>
            <person name="Sun Q."/>
            <person name="Kim S."/>
        </authorList>
    </citation>
    <scope>NUCLEOTIDE SEQUENCE</scope>
    <source>
        <strain evidence="4">KCTC 12710</strain>
    </source>
</reference>
<accession>A0A918R8B3</accession>
<reference evidence="4" key="1">
    <citation type="journal article" date="2014" name="Int. J. Syst. Evol. Microbiol.">
        <title>Complete genome sequence of Corynebacterium casei LMG S-19264T (=DSM 44701T), isolated from a smear-ripened cheese.</title>
        <authorList>
            <consortium name="US DOE Joint Genome Institute (JGI-PGF)"/>
            <person name="Walter F."/>
            <person name="Albersmeier A."/>
            <person name="Kalinowski J."/>
            <person name="Ruckert C."/>
        </authorList>
    </citation>
    <scope>NUCLEOTIDE SEQUENCE</scope>
    <source>
        <strain evidence="4">KCTC 12710</strain>
    </source>
</reference>
<dbReference type="InterPro" id="IPR049053">
    <property type="entry name" value="AFCA-like_C"/>
</dbReference>
<gene>
    <name evidence="4" type="ORF">GCM10007028_27110</name>
</gene>
<dbReference type="InterPro" id="IPR012341">
    <property type="entry name" value="6hp_glycosidase-like_sf"/>
</dbReference>
<feature type="domain" description="Alpha fucosidase A-like C-terminal" evidence="2">
    <location>
        <begin position="690"/>
        <end position="753"/>
    </location>
</feature>
<dbReference type="GO" id="GO:0005975">
    <property type="term" value="P:carbohydrate metabolic process"/>
    <property type="evidence" value="ECO:0007669"/>
    <property type="project" value="InterPro"/>
</dbReference>
<keyword evidence="5" id="KW-1185">Reference proteome</keyword>
<dbReference type="Pfam" id="PF21307">
    <property type="entry name" value="Glyco_hydro_95_C"/>
    <property type="match status" value="1"/>
</dbReference>
<feature type="domain" description="Glycosyl hydrolase family 95 N-terminal" evidence="1">
    <location>
        <begin position="14"/>
        <end position="259"/>
    </location>
</feature>
<dbReference type="InterPro" id="IPR027414">
    <property type="entry name" value="GH95_N_dom"/>
</dbReference>
<dbReference type="InterPro" id="IPR054363">
    <property type="entry name" value="GH95_cat"/>
</dbReference>
<organism evidence="4 5">
    <name type="scientific">Algibacter mikhailovii</name>
    <dbReference type="NCBI Taxonomy" id="425498"/>
    <lineage>
        <taxon>Bacteria</taxon>
        <taxon>Pseudomonadati</taxon>
        <taxon>Bacteroidota</taxon>
        <taxon>Flavobacteriia</taxon>
        <taxon>Flavobacteriales</taxon>
        <taxon>Flavobacteriaceae</taxon>
        <taxon>Algibacter</taxon>
    </lineage>
</organism>
<dbReference type="Gene3D" id="1.50.10.10">
    <property type="match status" value="1"/>
</dbReference>
<evidence type="ECO:0000259" key="3">
    <source>
        <dbReference type="Pfam" id="PF22124"/>
    </source>
</evidence>
<dbReference type="EMBL" id="BMWZ01000006">
    <property type="protein sequence ID" value="GGZ87500.1"/>
    <property type="molecule type" value="Genomic_DNA"/>
</dbReference>
<evidence type="ECO:0008006" key="6">
    <source>
        <dbReference type="Google" id="ProtNLM"/>
    </source>
</evidence>
<dbReference type="GO" id="GO:0004560">
    <property type="term" value="F:alpha-L-fucosidase activity"/>
    <property type="evidence" value="ECO:0007669"/>
    <property type="project" value="InterPro"/>
</dbReference>
<dbReference type="AlphaFoldDB" id="A0A918R8B3"/>
<evidence type="ECO:0000259" key="2">
    <source>
        <dbReference type="Pfam" id="PF21307"/>
    </source>
</evidence>
<protein>
    <recommendedName>
        <fullName evidence="6">Glycoside hydrolase family 95 protein</fullName>
    </recommendedName>
</protein>
<dbReference type="PANTHER" id="PTHR31084">
    <property type="entry name" value="ALPHA-L-FUCOSIDASE 2"/>
    <property type="match status" value="1"/>
</dbReference>
<dbReference type="InterPro" id="IPR016518">
    <property type="entry name" value="Alpha-L-fucosidase"/>
</dbReference>
<dbReference type="SUPFAM" id="SSF48208">
    <property type="entry name" value="Six-hairpin glycosidases"/>
    <property type="match status" value="1"/>
</dbReference>
<evidence type="ECO:0000259" key="1">
    <source>
        <dbReference type="Pfam" id="PF14498"/>
    </source>
</evidence>
<proteinExistence type="predicted"/>
<dbReference type="Pfam" id="PF22124">
    <property type="entry name" value="Glyco_hydro_95_cat"/>
    <property type="match status" value="1"/>
</dbReference>
<dbReference type="Proteomes" id="UP000636004">
    <property type="component" value="Unassembled WGS sequence"/>
</dbReference>
<dbReference type="InterPro" id="IPR008928">
    <property type="entry name" value="6-hairpin_glycosidase_sf"/>
</dbReference>
<feature type="domain" description="Glycosyl hydrolase family 95 catalytic" evidence="3">
    <location>
        <begin position="284"/>
        <end position="688"/>
    </location>
</feature>
<comment type="caution">
    <text evidence="4">The sequence shown here is derived from an EMBL/GenBank/DDBJ whole genome shotgun (WGS) entry which is preliminary data.</text>
</comment>
<dbReference type="PANTHER" id="PTHR31084:SF19">
    <property type="entry name" value="GLYCOSYL HYDROLASE FAMILY 95 N-TERMINAL DOMAIN-CONTAINING PROTEIN"/>
    <property type="match status" value="1"/>
</dbReference>
<dbReference type="Pfam" id="PF14498">
    <property type="entry name" value="Glyco_hyd_65N_2"/>
    <property type="match status" value="1"/>
</dbReference>
<name>A0A918R8B3_9FLAO</name>